<keyword evidence="1" id="KW-0812">Transmembrane</keyword>
<feature type="transmembrane region" description="Helical" evidence="1">
    <location>
        <begin position="20"/>
        <end position="37"/>
    </location>
</feature>
<gene>
    <name evidence="2" type="ORF">COT66_01850</name>
</gene>
<evidence type="ECO:0000313" key="3">
    <source>
        <dbReference type="Proteomes" id="UP000231214"/>
    </source>
</evidence>
<dbReference type="AlphaFoldDB" id="A0A2M6XAS6"/>
<dbReference type="Proteomes" id="UP000231214">
    <property type="component" value="Unassembled WGS sequence"/>
</dbReference>
<accession>A0A2M6XAS6</accession>
<dbReference type="Pfam" id="PF12732">
    <property type="entry name" value="YtxH"/>
    <property type="match status" value="1"/>
</dbReference>
<comment type="caution">
    <text evidence="2">The sequence shown here is derived from an EMBL/GenBank/DDBJ whole genome shotgun (WGS) entry which is preliminary data.</text>
</comment>
<dbReference type="EMBL" id="PEZK01000026">
    <property type="protein sequence ID" value="PIU02174.1"/>
    <property type="molecule type" value="Genomic_DNA"/>
</dbReference>
<evidence type="ECO:0000313" key="2">
    <source>
        <dbReference type="EMBL" id="PIU02174.1"/>
    </source>
</evidence>
<keyword evidence="1" id="KW-0472">Membrane</keyword>
<name>A0A2M6XAS6_9BACT</name>
<organism evidence="2 3">
    <name type="scientific">Candidatus Shapirobacteria bacterium CG09_land_8_20_14_0_10_49_15</name>
    <dbReference type="NCBI Taxonomy" id="1974482"/>
    <lineage>
        <taxon>Bacteria</taxon>
        <taxon>Candidatus Shapironibacteriota</taxon>
    </lineage>
</organism>
<evidence type="ECO:0008006" key="4">
    <source>
        <dbReference type="Google" id="ProtNLM"/>
    </source>
</evidence>
<sequence length="93" mass="10401">MLRKKPPFEQPCSCQTNNFWGGLVLGALVGAGVYYYLTSKKGGETLDNLQDLLGDLKQKGEEFNKKVRQVQSKLDQKAKPSANFFTRHGKPLV</sequence>
<evidence type="ECO:0000256" key="1">
    <source>
        <dbReference type="SAM" id="Phobius"/>
    </source>
</evidence>
<reference evidence="3" key="1">
    <citation type="submission" date="2017-09" db="EMBL/GenBank/DDBJ databases">
        <title>Depth-based differentiation of microbial function through sediment-hosted aquifers and enrichment of novel symbionts in the deep terrestrial subsurface.</title>
        <authorList>
            <person name="Probst A.J."/>
            <person name="Ladd B."/>
            <person name="Jarett J.K."/>
            <person name="Geller-Mcgrath D.E."/>
            <person name="Sieber C.M.K."/>
            <person name="Emerson J.B."/>
            <person name="Anantharaman K."/>
            <person name="Thomas B.C."/>
            <person name="Malmstrom R."/>
            <person name="Stieglmeier M."/>
            <person name="Klingl A."/>
            <person name="Woyke T."/>
            <person name="Ryan C.M."/>
            <person name="Banfield J.F."/>
        </authorList>
    </citation>
    <scope>NUCLEOTIDE SEQUENCE [LARGE SCALE GENOMIC DNA]</scope>
</reference>
<protein>
    <recommendedName>
        <fullName evidence="4">YtxH domain-containing protein</fullName>
    </recommendedName>
</protein>
<keyword evidence="1" id="KW-1133">Transmembrane helix</keyword>
<dbReference type="InterPro" id="IPR024623">
    <property type="entry name" value="YtxH"/>
</dbReference>
<proteinExistence type="predicted"/>